<evidence type="ECO:0000259" key="1">
    <source>
        <dbReference type="SMART" id="SM00849"/>
    </source>
</evidence>
<dbReference type="InterPro" id="IPR036866">
    <property type="entry name" value="RibonucZ/Hydroxyglut_hydro"/>
</dbReference>
<proteinExistence type="predicted"/>
<accession>A0A7Z1DRK7</accession>
<protein>
    <recommendedName>
        <fullName evidence="1">Metallo-beta-lactamase domain-containing protein</fullName>
    </recommendedName>
</protein>
<dbReference type="Pfam" id="PF00753">
    <property type="entry name" value="Lactamase_B"/>
    <property type="match status" value="1"/>
</dbReference>
<dbReference type="PANTHER" id="PTHR23131:SF4">
    <property type="entry name" value="METALLO-BETA-LACTAMASE SUPERFAMILY POTEIN"/>
    <property type="match status" value="1"/>
</dbReference>
<evidence type="ECO:0000313" key="3">
    <source>
        <dbReference type="Proteomes" id="UP000216984"/>
    </source>
</evidence>
<dbReference type="SUPFAM" id="SSF56281">
    <property type="entry name" value="Metallo-hydrolase/oxidoreductase"/>
    <property type="match status" value="1"/>
</dbReference>
<dbReference type="Proteomes" id="UP000216984">
    <property type="component" value="Unassembled WGS sequence"/>
</dbReference>
<dbReference type="PANTHER" id="PTHR23131">
    <property type="entry name" value="ENDORIBONUCLEASE LACTB2"/>
    <property type="match status" value="1"/>
</dbReference>
<dbReference type="Gene3D" id="3.60.15.10">
    <property type="entry name" value="Ribonuclease Z/Hydroxyacylglutathione hydrolase-like"/>
    <property type="match status" value="1"/>
</dbReference>
<evidence type="ECO:0000313" key="2">
    <source>
        <dbReference type="EMBL" id="OZC34681.1"/>
    </source>
</evidence>
<comment type="caution">
    <text evidence="2">The sequence shown here is derived from an EMBL/GenBank/DDBJ whole genome shotgun (WGS) entry which is preliminary data.</text>
</comment>
<dbReference type="InterPro" id="IPR050662">
    <property type="entry name" value="Sec-metab_biosynth-thioest"/>
</dbReference>
<gene>
    <name evidence="2" type="ORF">B9Q17_10540</name>
</gene>
<keyword evidence="3" id="KW-1185">Reference proteome</keyword>
<name>A0A7Z1DRK7_9GAMM</name>
<reference evidence="2 3" key="1">
    <citation type="submission" date="2017-06" db="EMBL/GenBank/DDBJ databases">
        <title>Draft genome sequence of the halophilic bacterium Marinobacter vinifirmus FB1.</title>
        <authorList>
            <person name="Stepanov V.G."/>
            <person name="Roberts D.J."/>
            <person name="Fox G.E."/>
        </authorList>
    </citation>
    <scope>NUCLEOTIDE SEQUENCE [LARGE SCALE GENOMIC DNA]</scope>
    <source>
        <strain evidence="2 3">FB1</strain>
    </source>
</reference>
<dbReference type="SMART" id="SM00849">
    <property type="entry name" value="Lactamase_B"/>
    <property type="match status" value="1"/>
</dbReference>
<organism evidence="2 3">
    <name type="scientific">Marinobacter vinifirmus</name>
    <dbReference type="NCBI Taxonomy" id="355591"/>
    <lineage>
        <taxon>Bacteria</taxon>
        <taxon>Pseudomonadati</taxon>
        <taxon>Pseudomonadota</taxon>
        <taxon>Gammaproteobacteria</taxon>
        <taxon>Pseudomonadales</taxon>
        <taxon>Marinobacteraceae</taxon>
        <taxon>Marinobacter</taxon>
    </lineage>
</organism>
<sequence length="354" mass="40029">MVQTTNKSVAQGNIINIAPPKFGELVSISAGLLWTRLTIPSKLDHINIYLIKDKGGWFAIDSGPSSDANREIWEEIVKKLPEPKKLTGLLVTHCHPDHIGLSGWIQQHFQVPVYASENEISKARRDEFSRLSSDHEKDDFFYRTLGVSNTEIPELKKYARVMDNLYGPLPEKVEIIEKGDSIIIGENDWDIWSGSGHSVEHICLKNDKLGIFISGDQVLPGITPHVGTDIISLNDNPIKNWLESLTDLKSWVNPDYLVLPAHERIFFNAIARVDEVLEHHHNLLRTLIRKLDQWLTTDELLSFVGWGAVKGFGRCLALEETFAHLIFLVNSGEVKIQKNESSDAIEFRSILVEK</sequence>
<dbReference type="AlphaFoldDB" id="A0A7Z1DRK7"/>
<dbReference type="InterPro" id="IPR001279">
    <property type="entry name" value="Metallo-B-lactamas"/>
</dbReference>
<feature type="domain" description="Metallo-beta-lactamase" evidence="1">
    <location>
        <begin position="45"/>
        <end position="262"/>
    </location>
</feature>
<dbReference type="EMBL" id="NEFY01000031">
    <property type="protein sequence ID" value="OZC34681.1"/>
    <property type="molecule type" value="Genomic_DNA"/>
</dbReference>